<dbReference type="Gene3D" id="1.10.10.60">
    <property type="entry name" value="Homeodomain-like"/>
    <property type="match status" value="1"/>
</dbReference>
<evidence type="ECO:0000313" key="8">
    <source>
        <dbReference type="EMBL" id="CAH0382284.1"/>
    </source>
</evidence>
<feature type="compositionally biased region" description="Polar residues" evidence="6">
    <location>
        <begin position="230"/>
        <end position="249"/>
    </location>
</feature>
<evidence type="ECO:0000313" key="9">
    <source>
        <dbReference type="Proteomes" id="UP001152759"/>
    </source>
</evidence>
<protein>
    <recommendedName>
        <fullName evidence="2">Regulatory protein zeste</fullName>
    </recommendedName>
</protein>
<dbReference type="SMART" id="SM00717">
    <property type="entry name" value="SANT"/>
    <property type="match status" value="1"/>
</dbReference>
<evidence type="ECO:0000259" key="7">
    <source>
        <dbReference type="SMART" id="SM00717"/>
    </source>
</evidence>
<feature type="region of interest" description="Disordered" evidence="6">
    <location>
        <begin position="196"/>
        <end position="250"/>
    </location>
</feature>
<proteinExistence type="predicted"/>
<evidence type="ECO:0000256" key="4">
    <source>
        <dbReference type="ARBA" id="ARBA00023163"/>
    </source>
</evidence>
<evidence type="ECO:0000256" key="2">
    <source>
        <dbReference type="ARBA" id="ARBA00016807"/>
    </source>
</evidence>
<keyword evidence="9" id="KW-1185">Reference proteome</keyword>
<dbReference type="InterPro" id="IPR001005">
    <property type="entry name" value="SANT/Myb"/>
</dbReference>
<dbReference type="EMBL" id="OU963862">
    <property type="protein sequence ID" value="CAH0382284.1"/>
    <property type="molecule type" value="Genomic_DNA"/>
</dbReference>
<accession>A0A9P0A1D9</accession>
<evidence type="ECO:0000256" key="3">
    <source>
        <dbReference type="ARBA" id="ARBA00023015"/>
    </source>
</evidence>
<name>A0A9P0A1D9_BEMTA</name>
<reference evidence="8" key="1">
    <citation type="submission" date="2021-12" db="EMBL/GenBank/DDBJ databases">
        <authorList>
            <person name="King R."/>
        </authorList>
    </citation>
    <scope>NUCLEOTIDE SEQUENCE</scope>
</reference>
<dbReference type="AlphaFoldDB" id="A0A9P0A1D9"/>
<organism evidence="8 9">
    <name type="scientific">Bemisia tabaci</name>
    <name type="common">Sweetpotato whitefly</name>
    <name type="synonym">Aleurodes tabaci</name>
    <dbReference type="NCBI Taxonomy" id="7038"/>
    <lineage>
        <taxon>Eukaryota</taxon>
        <taxon>Metazoa</taxon>
        <taxon>Ecdysozoa</taxon>
        <taxon>Arthropoda</taxon>
        <taxon>Hexapoda</taxon>
        <taxon>Insecta</taxon>
        <taxon>Pterygota</taxon>
        <taxon>Neoptera</taxon>
        <taxon>Paraneoptera</taxon>
        <taxon>Hemiptera</taxon>
        <taxon>Sternorrhyncha</taxon>
        <taxon>Aleyrodoidea</taxon>
        <taxon>Aleyrodidae</taxon>
        <taxon>Aleyrodinae</taxon>
        <taxon>Bemisia</taxon>
    </lineage>
</organism>
<feature type="region of interest" description="Disordered" evidence="6">
    <location>
        <begin position="1"/>
        <end position="31"/>
    </location>
</feature>
<dbReference type="Proteomes" id="UP001152759">
    <property type="component" value="Chromosome 1"/>
</dbReference>
<evidence type="ECO:0000256" key="6">
    <source>
        <dbReference type="SAM" id="MobiDB-lite"/>
    </source>
</evidence>
<gene>
    <name evidence="8" type="ORF">BEMITA_LOCUS1840</name>
</gene>
<keyword evidence="3" id="KW-0805">Transcription regulation</keyword>
<comment type="function">
    <text evidence="5">Involved in transvection phenomena (= synapsis-dependent gene expression), where the synaptic pairing of chromosomes carrying genes with which zeste interacts influences the expression of these genes. Zeste binds to DNA and stimulates transcription from a nearby promoter.</text>
</comment>
<dbReference type="PANTHER" id="PTHR21411:SF0">
    <property type="entry name" value="REGULATORY PROTEIN ZESTE"/>
    <property type="match status" value="1"/>
</dbReference>
<sequence>MSCAPNAEGAPPAKGSKSKPNKPAQPKAPPFSVAEVELLSDQISDFRHILENKTSDAVMWSEKKSAWEKIAVAFTQNGFTRTPEQLLNKWNALKKKSRSEFAAERRSFRKTGGGTADETQTVSAISQKVSSICSSYSIHGGSNLADCDADAFPGARGRFNDENVNPLYEEDADMPDETEDVHCEIILNEEERHLFGLSGSSSAPKTPNRPTPPATSSAGRENVPPPTPPATSSLARENVPPSANWSNYTPAMLRTPRSNALRIPNGNAESGKVVTPKYKNNKRIYATHERLLLEKEELVDYQKMYFQRLTEIAEQEEVRKKEEHDLKMQFLRDQEERDIVLHHEKIAAIRKSYNNNC</sequence>
<dbReference type="Pfam" id="PF13873">
    <property type="entry name" value="Myb_DNA-bind_5"/>
    <property type="match status" value="1"/>
</dbReference>
<feature type="domain" description="Myb-like" evidence="7">
    <location>
        <begin position="27"/>
        <end position="96"/>
    </location>
</feature>
<evidence type="ECO:0000256" key="1">
    <source>
        <dbReference type="ARBA" id="ARBA00011764"/>
    </source>
</evidence>
<dbReference type="InterPro" id="IPR028002">
    <property type="entry name" value="Myb_DNA-bind_5"/>
</dbReference>
<dbReference type="PANTHER" id="PTHR21411">
    <property type="entry name" value="APONTIC"/>
    <property type="match status" value="1"/>
</dbReference>
<comment type="subunit">
    <text evidence="1">Self-associates forming complexes of several hundred monomers.</text>
</comment>
<keyword evidence="4" id="KW-0804">Transcription</keyword>
<evidence type="ECO:0000256" key="5">
    <source>
        <dbReference type="ARBA" id="ARBA00025466"/>
    </source>
</evidence>